<protein>
    <submittedName>
        <fullName evidence="2">Diguanylate cyclase (GGDEF)-like protein</fullName>
    </submittedName>
</protein>
<evidence type="ECO:0000259" key="1">
    <source>
        <dbReference type="PROSITE" id="PS50887"/>
    </source>
</evidence>
<reference evidence="2 3" key="1">
    <citation type="submission" date="2019-02" db="EMBL/GenBank/DDBJ databases">
        <title>Sequencing the genomes of 1000 actinobacteria strains.</title>
        <authorList>
            <person name="Klenk H.-P."/>
        </authorList>
    </citation>
    <scope>NUCLEOTIDE SEQUENCE [LARGE SCALE GENOMIC DNA]</scope>
    <source>
        <strain evidence="2 3">DSM 45162</strain>
    </source>
</reference>
<dbReference type="Gene3D" id="3.30.70.270">
    <property type="match status" value="1"/>
</dbReference>
<dbReference type="RefSeq" id="WP_242624851.1">
    <property type="nucleotide sequence ID" value="NZ_SHKY01000001.1"/>
</dbReference>
<evidence type="ECO:0000313" key="3">
    <source>
        <dbReference type="Proteomes" id="UP000292564"/>
    </source>
</evidence>
<dbReference type="PROSITE" id="PS50887">
    <property type="entry name" value="GGDEF"/>
    <property type="match status" value="1"/>
</dbReference>
<dbReference type="PANTHER" id="PTHR45138:SF9">
    <property type="entry name" value="DIGUANYLATE CYCLASE DGCM-RELATED"/>
    <property type="match status" value="1"/>
</dbReference>
<feature type="domain" description="GGDEF" evidence="1">
    <location>
        <begin position="382"/>
        <end position="519"/>
    </location>
</feature>
<organism evidence="2 3">
    <name type="scientific">Krasilnikovia cinnamomea</name>
    <dbReference type="NCBI Taxonomy" id="349313"/>
    <lineage>
        <taxon>Bacteria</taxon>
        <taxon>Bacillati</taxon>
        <taxon>Actinomycetota</taxon>
        <taxon>Actinomycetes</taxon>
        <taxon>Micromonosporales</taxon>
        <taxon>Micromonosporaceae</taxon>
        <taxon>Krasilnikovia</taxon>
    </lineage>
</organism>
<dbReference type="PANTHER" id="PTHR45138">
    <property type="entry name" value="REGULATORY COMPONENTS OF SENSORY TRANSDUCTION SYSTEM"/>
    <property type="match status" value="1"/>
</dbReference>
<evidence type="ECO:0000313" key="2">
    <source>
        <dbReference type="EMBL" id="RZU50770.1"/>
    </source>
</evidence>
<dbReference type="SUPFAM" id="SSF48452">
    <property type="entry name" value="TPR-like"/>
    <property type="match status" value="2"/>
</dbReference>
<dbReference type="AlphaFoldDB" id="A0A4Q7ZIT1"/>
<dbReference type="Gene3D" id="1.25.40.10">
    <property type="entry name" value="Tetratricopeptide repeat domain"/>
    <property type="match status" value="1"/>
</dbReference>
<gene>
    <name evidence="2" type="ORF">EV385_2553</name>
</gene>
<comment type="caution">
    <text evidence="2">The sequence shown here is derived from an EMBL/GenBank/DDBJ whole genome shotgun (WGS) entry which is preliminary data.</text>
</comment>
<dbReference type="InterPro" id="IPR050469">
    <property type="entry name" value="Diguanylate_Cyclase"/>
</dbReference>
<proteinExistence type="predicted"/>
<dbReference type="InterPro" id="IPR000160">
    <property type="entry name" value="GGDEF_dom"/>
</dbReference>
<dbReference type="InterPro" id="IPR029787">
    <property type="entry name" value="Nucleotide_cyclase"/>
</dbReference>
<dbReference type="CDD" id="cd01949">
    <property type="entry name" value="GGDEF"/>
    <property type="match status" value="1"/>
</dbReference>
<accession>A0A4Q7ZIT1</accession>
<name>A0A4Q7ZIT1_9ACTN</name>
<dbReference type="InterPro" id="IPR043128">
    <property type="entry name" value="Rev_trsase/Diguanyl_cyclase"/>
</dbReference>
<dbReference type="NCBIfam" id="TIGR00254">
    <property type="entry name" value="GGDEF"/>
    <property type="match status" value="1"/>
</dbReference>
<dbReference type="Proteomes" id="UP000292564">
    <property type="component" value="Unassembled WGS sequence"/>
</dbReference>
<keyword evidence="3" id="KW-1185">Reference proteome</keyword>
<dbReference type="Pfam" id="PF00990">
    <property type="entry name" value="GGDEF"/>
    <property type="match status" value="1"/>
</dbReference>
<dbReference type="SUPFAM" id="SSF55073">
    <property type="entry name" value="Nucleotide cyclase"/>
    <property type="match status" value="1"/>
</dbReference>
<dbReference type="InterPro" id="IPR011990">
    <property type="entry name" value="TPR-like_helical_dom_sf"/>
</dbReference>
<dbReference type="EMBL" id="SHKY01000001">
    <property type="protein sequence ID" value="RZU50770.1"/>
    <property type="molecule type" value="Genomic_DNA"/>
</dbReference>
<dbReference type="SMART" id="SM00267">
    <property type="entry name" value="GGDEF"/>
    <property type="match status" value="1"/>
</dbReference>
<sequence length="535" mass="59953">MNGSAICAEQLSAALLAIEERILWNAEADLALATELEAQAVELGDEALAARARLCRTNMLMRTGDVAGAARQIYDCYEWAVEHEDRRLQARTHLIWANIQRLLGDFAKCLEHSLSSVELLDETATPFMQVWHRAKLADALGLNGAMEAARPRYHQAEELARELRLWETLTSVLNNWAYTEFTDGDFVRAQEVVQRLNHHAVTHGFELDPATLDTIGAIQIENGEYAAAEETMRVCIARHETGLREDADDLPEYLLTMARAQRCMGALDRAQASLDTARLLCVDRELHEVLVRVHQEQAELLAARGEFAEAFAMHKTFYAAHESLRSKQREAQAQTRQAMFETAEAREEAERFREQARRDPLTGLRNRRYIDEELPALLTGDADLTVAIVDLDHFKRVNDQLSHDVGDQVLVQVAKLLETKLAAVAPDGFVARLGGEEFLLVLPRTPVPTATTRLDEVRRAIRAYDWWTITGDLPVTVSIGVAGVHEAPDLSQSAILSTADRNLYVAKRGGRDRVVSGMARDGRTRSYRDRDRDAA</sequence>
<dbReference type="GO" id="GO:0052621">
    <property type="term" value="F:diguanylate cyclase activity"/>
    <property type="evidence" value="ECO:0007669"/>
    <property type="project" value="TreeGrafter"/>
</dbReference>